<dbReference type="InterPro" id="IPR019489">
    <property type="entry name" value="Clp_ATPase_C"/>
</dbReference>
<dbReference type="GO" id="GO:0005524">
    <property type="term" value="F:ATP binding"/>
    <property type="evidence" value="ECO:0007669"/>
    <property type="project" value="UniProtKB-KW"/>
</dbReference>
<organism evidence="4">
    <name type="scientific">freshwater metagenome</name>
    <dbReference type="NCBI Taxonomy" id="449393"/>
    <lineage>
        <taxon>unclassified sequences</taxon>
        <taxon>metagenomes</taxon>
        <taxon>ecological metagenomes</taxon>
    </lineage>
</organism>
<reference evidence="4" key="1">
    <citation type="submission" date="2020-05" db="EMBL/GenBank/DDBJ databases">
        <authorList>
            <person name="Chiriac C."/>
            <person name="Salcher M."/>
            <person name="Ghai R."/>
            <person name="Kavagutti S V."/>
        </authorList>
    </citation>
    <scope>NUCLEOTIDE SEQUENCE</scope>
</reference>
<evidence type="ECO:0000313" key="4">
    <source>
        <dbReference type="EMBL" id="CAB4779682.1"/>
    </source>
</evidence>
<dbReference type="Pfam" id="PF10431">
    <property type="entry name" value="ClpB_D2-small"/>
    <property type="match status" value="1"/>
</dbReference>
<evidence type="ECO:0000259" key="3">
    <source>
        <dbReference type="SMART" id="SM01086"/>
    </source>
</evidence>
<dbReference type="AlphaFoldDB" id="A0A6J6W3U1"/>
<evidence type="ECO:0000256" key="1">
    <source>
        <dbReference type="ARBA" id="ARBA00022741"/>
    </source>
</evidence>
<accession>A0A6J6W3U1</accession>
<keyword evidence="2" id="KW-0067">ATP-binding</keyword>
<proteinExistence type="predicted"/>
<keyword evidence="1" id="KW-0547">Nucleotide-binding</keyword>
<name>A0A6J6W3U1_9ZZZZ</name>
<feature type="domain" description="Clp ATPase C-terminal" evidence="3">
    <location>
        <begin position="1"/>
        <end position="56"/>
    </location>
</feature>
<dbReference type="SMART" id="SM01086">
    <property type="entry name" value="ClpB_D2-small"/>
    <property type="match status" value="1"/>
</dbReference>
<dbReference type="Gene3D" id="1.10.8.60">
    <property type="match status" value="1"/>
</dbReference>
<protein>
    <submittedName>
        <fullName evidence="4">Unannotated protein</fullName>
    </submittedName>
</protein>
<dbReference type="EMBL" id="CAEZZP010000098">
    <property type="protein sequence ID" value="CAB4779682.1"/>
    <property type="molecule type" value="Genomic_DNA"/>
</dbReference>
<gene>
    <name evidence="4" type="ORF">UFOPK2880_01352</name>
</gene>
<sequence length="58" mass="6137">MALLAAVGFDPDFGARPLKRVIQREIGDRASVLILEGKVGEDSAIVVDAVDDQIVLSS</sequence>
<evidence type="ECO:0000256" key="2">
    <source>
        <dbReference type="ARBA" id="ARBA00022840"/>
    </source>
</evidence>